<proteinExistence type="predicted"/>
<comment type="caution">
    <text evidence="2">The sequence shown here is derived from an EMBL/GenBank/DDBJ whole genome shotgun (WGS) entry which is preliminary data.</text>
</comment>
<accession>A0ABV0Q5T8</accession>
<evidence type="ECO:0000313" key="2">
    <source>
        <dbReference type="EMBL" id="MEQ2191163.1"/>
    </source>
</evidence>
<name>A0ABV0Q5T8_9TELE</name>
<reference evidence="2 3" key="1">
    <citation type="submission" date="2021-06" db="EMBL/GenBank/DDBJ databases">
        <authorList>
            <person name="Palmer J.M."/>
        </authorList>
    </citation>
    <scope>NUCLEOTIDE SEQUENCE [LARGE SCALE GENOMIC DNA]</scope>
    <source>
        <strain evidence="2 3">XC_2019</strain>
        <tissue evidence="2">Muscle</tissue>
    </source>
</reference>
<organism evidence="2 3">
    <name type="scientific">Xenoophorus captivus</name>
    <dbReference type="NCBI Taxonomy" id="1517983"/>
    <lineage>
        <taxon>Eukaryota</taxon>
        <taxon>Metazoa</taxon>
        <taxon>Chordata</taxon>
        <taxon>Craniata</taxon>
        <taxon>Vertebrata</taxon>
        <taxon>Euteleostomi</taxon>
        <taxon>Actinopterygii</taxon>
        <taxon>Neopterygii</taxon>
        <taxon>Teleostei</taxon>
        <taxon>Neoteleostei</taxon>
        <taxon>Acanthomorphata</taxon>
        <taxon>Ovalentaria</taxon>
        <taxon>Atherinomorphae</taxon>
        <taxon>Cyprinodontiformes</taxon>
        <taxon>Goodeidae</taxon>
        <taxon>Xenoophorus</taxon>
    </lineage>
</organism>
<keyword evidence="3" id="KW-1185">Reference proteome</keyword>
<evidence type="ECO:0000256" key="1">
    <source>
        <dbReference type="SAM" id="MobiDB-lite"/>
    </source>
</evidence>
<evidence type="ECO:0000313" key="3">
    <source>
        <dbReference type="Proteomes" id="UP001434883"/>
    </source>
</evidence>
<protein>
    <submittedName>
        <fullName evidence="2">Uncharacterized protein</fullName>
    </submittedName>
</protein>
<dbReference type="Proteomes" id="UP001434883">
    <property type="component" value="Unassembled WGS sequence"/>
</dbReference>
<feature type="compositionally biased region" description="Polar residues" evidence="1">
    <location>
        <begin position="74"/>
        <end position="84"/>
    </location>
</feature>
<feature type="region of interest" description="Disordered" evidence="1">
    <location>
        <begin position="69"/>
        <end position="106"/>
    </location>
</feature>
<sequence length="143" mass="15513">MAQQARSVTVCLESCAESLSPRSAIITDRQVKYYNPVLPKKGCLKCHSALLHYPLTSMVLRGFAPAVGPRRMQTDQAPASQSALRTTRHGAGPHGHPPGSRSSSFAWRERDWPPRCLQISAVTQTHRGVVSQCGSGSCLRTSS</sequence>
<gene>
    <name evidence="2" type="ORF">XENOCAPTIV_022580</name>
</gene>
<dbReference type="EMBL" id="JAHRIN010000503">
    <property type="protein sequence ID" value="MEQ2191163.1"/>
    <property type="molecule type" value="Genomic_DNA"/>
</dbReference>